<protein>
    <submittedName>
        <fullName evidence="2">Uncharacterized protein</fullName>
    </submittedName>
</protein>
<accession>A0A2G0Q231</accession>
<evidence type="ECO:0000313" key="4">
    <source>
        <dbReference type="Proteomes" id="UP000225433"/>
    </source>
</evidence>
<dbReference type="KEGG" id="xho:A9255_06320"/>
<organism evidence="2 4">
    <name type="scientific">Xenorhabdus hominickii</name>
    <dbReference type="NCBI Taxonomy" id="351679"/>
    <lineage>
        <taxon>Bacteria</taxon>
        <taxon>Pseudomonadati</taxon>
        <taxon>Pseudomonadota</taxon>
        <taxon>Gammaproteobacteria</taxon>
        <taxon>Enterobacterales</taxon>
        <taxon>Morganellaceae</taxon>
        <taxon>Xenorhabdus</taxon>
    </lineage>
</organism>
<dbReference type="Proteomes" id="UP000094600">
    <property type="component" value="Chromosome"/>
</dbReference>
<reference evidence="2 4" key="2">
    <citation type="journal article" date="2017" name="Nat. Microbiol.">
        <title>Natural product diversity associated with the nematode symbionts Photorhabdus and Xenorhabdus.</title>
        <authorList>
            <person name="Tobias N.J."/>
            <person name="Wolff H."/>
            <person name="Djahanschiri B."/>
            <person name="Grundmann F."/>
            <person name="Kronenwerth M."/>
            <person name="Shi Y.M."/>
            <person name="Simonyi S."/>
            <person name="Grun P."/>
            <person name="Shapiro-Ilan D."/>
            <person name="Pidot S.J."/>
            <person name="Stinear T.P."/>
            <person name="Ebersberger I."/>
            <person name="Bode H.B."/>
        </authorList>
    </citation>
    <scope>NUCLEOTIDE SEQUENCE [LARGE SCALE GENOMIC DNA]</scope>
    <source>
        <strain evidence="2 4">DSM 17903</strain>
    </source>
</reference>
<dbReference type="EMBL" id="NJAI01000007">
    <property type="protein sequence ID" value="PHM53266.1"/>
    <property type="molecule type" value="Genomic_DNA"/>
</dbReference>
<reference evidence="1 3" key="1">
    <citation type="submission" date="2016-06" db="EMBL/GenBank/DDBJ databases">
        <title>Bacterial characters and pathogenicity of Xenorhabdus hominickii from an entomopathogenic nematode, Steinernema monticolum.</title>
        <authorList>
            <person name="Park Y."/>
            <person name="Kim Y."/>
        </authorList>
    </citation>
    <scope>NUCLEOTIDE SEQUENCE [LARGE SCALE GENOMIC DNA]</scope>
    <source>
        <strain evidence="1 3">ANU1</strain>
    </source>
</reference>
<evidence type="ECO:0000313" key="2">
    <source>
        <dbReference type="EMBL" id="PHM53266.1"/>
    </source>
</evidence>
<proteinExistence type="predicted"/>
<keyword evidence="3" id="KW-1185">Reference proteome</keyword>
<dbReference type="Proteomes" id="UP000225433">
    <property type="component" value="Unassembled WGS sequence"/>
</dbReference>
<dbReference type="EMBL" id="CP016176">
    <property type="protein sequence ID" value="AOM40227.1"/>
    <property type="molecule type" value="Genomic_DNA"/>
</dbReference>
<evidence type="ECO:0000313" key="3">
    <source>
        <dbReference type="Proteomes" id="UP000094600"/>
    </source>
</evidence>
<dbReference type="AlphaFoldDB" id="A0A2G0Q231"/>
<evidence type="ECO:0000313" key="1">
    <source>
        <dbReference type="EMBL" id="AOM40227.1"/>
    </source>
</evidence>
<gene>
    <name evidence="1" type="ORF">A9255_06320</name>
    <name evidence="2" type="ORF">Xhom_04161</name>
</gene>
<sequence length="204" mass="22558">MNKSSDIERLKMLKECIDSVLYGIETAQRVGSETKAEKIAESTLKMLPLFHSQKVEESQRQQHRVMSLDGAVISGSNYFEKMSFVSSCIQCVKDKETSSMDKSILKRVHGSEKYPVTWIIQLGAKEALFSRVTNGRIDEETLSGGLHYLHRIFSGRNSRSDGRGLVPLIHPLGCPCPDAGRVGVECEAESGSEMKPVNPQKVAG</sequence>
<name>A0A2G0Q231_XENHO</name>